<reference evidence="5" key="1">
    <citation type="submission" date="2009-09" db="EMBL/GenBank/DDBJ databases">
        <title>The complete genome of Nakamurella multipartita DSM 44233.</title>
        <authorList>
            <consortium name="US DOE Joint Genome Institute (JGI-PGF)"/>
            <person name="Lucas S."/>
            <person name="Copeland A."/>
            <person name="Lapidus A."/>
            <person name="Glavina del Rio T."/>
            <person name="Dalin E."/>
            <person name="Tice H."/>
            <person name="Bruce D."/>
            <person name="Goodwin L."/>
            <person name="Pitluck S."/>
            <person name="Kyrpides N."/>
            <person name="Mavromatis K."/>
            <person name="Ivanova N."/>
            <person name="Ovchinnikova G."/>
            <person name="Sims D."/>
            <person name="Meincke L."/>
            <person name="Brettin T."/>
            <person name="Detter J.C."/>
            <person name="Han C."/>
            <person name="Larimer F."/>
            <person name="Land M."/>
            <person name="Hauser L."/>
            <person name="Markowitz V."/>
            <person name="Cheng J.-F."/>
            <person name="Hugenholtz P."/>
            <person name="Woyke T."/>
            <person name="Wu D."/>
            <person name="Klenk H.-P."/>
            <person name="Eisen J.A."/>
        </authorList>
    </citation>
    <scope>NUCLEOTIDE SEQUENCE [LARGE SCALE GENOMIC DNA]</scope>
    <source>
        <strain evidence="5">ATCC 700099 / DSM 44233 / CIP 104796 / JCM 9543 / NBRC 105858 / Y-104</strain>
    </source>
</reference>
<dbReference type="RefSeq" id="WP_015749510.1">
    <property type="nucleotide sequence ID" value="NC_013235.1"/>
</dbReference>
<evidence type="ECO:0000313" key="5">
    <source>
        <dbReference type="Proteomes" id="UP000002218"/>
    </source>
</evidence>
<dbReference type="CDD" id="cd02440">
    <property type="entry name" value="AdoMet_MTases"/>
    <property type="match status" value="1"/>
</dbReference>
<dbReference type="STRING" id="479431.Namu_4401"/>
<dbReference type="KEGG" id="nml:Namu_4401"/>
<keyword evidence="2 4" id="KW-0808">Transferase</keyword>
<dbReference type="PANTHER" id="PTHR43464:SF19">
    <property type="entry name" value="UBIQUINONE BIOSYNTHESIS O-METHYLTRANSFERASE, MITOCHONDRIAL"/>
    <property type="match status" value="1"/>
</dbReference>
<sequence length="236" mass="25582">MAVIDSWWARRPTGAGRAALRAYRHLPRSARVHATIRWWSAPFPRIAAFLPTSGRVLEIGCGHGLFSTYAALAGPGRSVVGVDIDADKIALARQAEAQLPGVDLTFRVAESGAVPTGPWDAIVIVDVLYLLPAPAQRALLHQAAAQLADGGQLLVKEMSPRPRWKAAWNRGQETLAVSVLGITEQDAAGRAAPFDFVDPSTMASWLRDAGLWTAQLRLDRHRLHPHHLVIGRVGPE</sequence>
<name>C8XKN1_NAKMY</name>
<dbReference type="PANTHER" id="PTHR43464">
    <property type="entry name" value="METHYLTRANSFERASE"/>
    <property type="match status" value="1"/>
</dbReference>
<reference evidence="4 5" key="2">
    <citation type="journal article" date="2010" name="Stand. Genomic Sci.">
        <title>Complete genome sequence of Nakamurella multipartita type strain (Y-104).</title>
        <authorList>
            <person name="Tice H."/>
            <person name="Mayilraj S."/>
            <person name="Sims D."/>
            <person name="Lapidus A."/>
            <person name="Nolan M."/>
            <person name="Lucas S."/>
            <person name="Glavina Del Rio T."/>
            <person name="Copeland A."/>
            <person name="Cheng J.F."/>
            <person name="Meincke L."/>
            <person name="Bruce D."/>
            <person name="Goodwin L."/>
            <person name="Pitluck S."/>
            <person name="Ivanova N."/>
            <person name="Mavromatis K."/>
            <person name="Ovchinnikova G."/>
            <person name="Pati A."/>
            <person name="Chen A."/>
            <person name="Palaniappan K."/>
            <person name="Land M."/>
            <person name="Hauser L."/>
            <person name="Chang Y.J."/>
            <person name="Jeffries C.D."/>
            <person name="Detter J.C."/>
            <person name="Brettin T."/>
            <person name="Rohde M."/>
            <person name="Goker M."/>
            <person name="Bristow J."/>
            <person name="Eisen J.A."/>
            <person name="Markowitz V."/>
            <person name="Hugenholtz P."/>
            <person name="Kyrpides N.C."/>
            <person name="Klenk H.P."/>
            <person name="Chen F."/>
        </authorList>
    </citation>
    <scope>NUCLEOTIDE SEQUENCE [LARGE SCALE GENOMIC DNA]</scope>
    <source>
        <strain evidence="5">ATCC 700099 / DSM 44233 / CIP 104796 / JCM 9543 / NBRC 105858 / Y-104</strain>
    </source>
</reference>
<dbReference type="InParanoid" id="C8XKN1"/>
<protein>
    <submittedName>
        <fullName evidence="4">Methyltransferase type 12</fullName>
    </submittedName>
</protein>
<dbReference type="EMBL" id="CP001737">
    <property type="protein sequence ID" value="ACV80688.1"/>
    <property type="molecule type" value="Genomic_DNA"/>
</dbReference>
<accession>C8XKN1</accession>
<dbReference type="SUPFAM" id="SSF53335">
    <property type="entry name" value="S-adenosyl-L-methionine-dependent methyltransferases"/>
    <property type="match status" value="1"/>
</dbReference>
<keyword evidence="5" id="KW-1185">Reference proteome</keyword>
<keyword evidence="3" id="KW-0949">S-adenosyl-L-methionine</keyword>
<evidence type="ECO:0000256" key="3">
    <source>
        <dbReference type="ARBA" id="ARBA00022691"/>
    </source>
</evidence>
<dbReference type="InterPro" id="IPR029063">
    <property type="entry name" value="SAM-dependent_MTases_sf"/>
</dbReference>
<proteinExistence type="predicted"/>
<organism evidence="4 5">
    <name type="scientific">Nakamurella multipartita (strain ATCC 700099 / DSM 44233 / CIP 104796 / JCM 9543 / NBRC 105858 / Y-104)</name>
    <name type="common">Microsphaera multipartita</name>
    <dbReference type="NCBI Taxonomy" id="479431"/>
    <lineage>
        <taxon>Bacteria</taxon>
        <taxon>Bacillati</taxon>
        <taxon>Actinomycetota</taxon>
        <taxon>Actinomycetes</taxon>
        <taxon>Nakamurellales</taxon>
        <taxon>Nakamurellaceae</taxon>
        <taxon>Nakamurella</taxon>
    </lineage>
</organism>
<dbReference type="Gene3D" id="3.40.50.150">
    <property type="entry name" value="Vaccinia Virus protein VP39"/>
    <property type="match status" value="1"/>
</dbReference>
<dbReference type="HOGENOM" id="CLU_1174421_0_0_11"/>
<evidence type="ECO:0000256" key="1">
    <source>
        <dbReference type="ARBA" id="ARBA00022603"/>
    </source>
</evidence>
<dbReference type="GO" id="GO:0008168">
    <property type="term" value="F:methyltransferase activity"/>
    <property type="evidence" value="ECO:0007669"/>
    <property type="project" value="UniProtKB-KW"/>
</dbReference>
<dbReference type="GO" id="GO:0032259">
    <property type="term" value="P:methylation"/>
    <property type="evidence" value="ECO:0007669"/>
    <property type="project" value="UniProtKB-KW"/>
</dbReference>
<evidence type="ECO:0000256" key="2">
    <source>
        <dbReference type="ARBA" id="ARBA00022679"/>
    </source>
</evidence>
<evidence type="ECO:0000313" key="4">
    <source>
        <dbReference type="EMBL" id="ACV80688.1"/>
    </source>
</evidence>
<dbReference type="AlphaFoldDB" id="C8XKN1"/>
<dbReference type="eggNOG" id="COG2227">
    <property type="taxonomic scope" value="Bacteria"/>
</dbReference>
<dbReference type="Pfam" id="PF13489">
    <property type="entry name" value="Methyltransf_23"/>
    <property type="match status" value="1"/>
</dbReference>
<gene>
    <name evidence="4" type="ordered locus">Namu_4401</name>
</gene>
<keyword evidence="1 4" id="KW-0489">Methyltransferase</keyword>
<dbReference type="Proteomes" id="UP000002218">
    <property type="component" value="Chromosome"/>
</dbReference>
<dbReference type="OrthoDB" id="9813311at2"/>